<evidence type="ECO:0000313" key="3">
    <source>
        <dbReference type="Proteomes" id="UP001652628"/>
    </source>
</evidence>
<evidence type="ECO:0000313" key="4">
    <source>
        <dbReference type="RefSeq" id="XP_016941465.4"/>
    </source>
</evidence>
<dbReference type="RefSeq" id="XP_016941465.4">
    <property type="nucleotide sequence ID" value="XM_017085976.4"/>
</dbReference>
<proteinExistence type="predicted"/>
<sequence length="98" mass="10718">MGKSTSVGAKRARMRTRTDEAGGDEDGLYITLQPPSNMNFSWLTIFVLALFAMTVLAQNCPAPFEKSGNKCTAKRTIRGECPPGSQYSANVNLCVYKH</sequence>
<dbReference type="Proteomes" id="UP001652628">
    <property type="component" value="Chromosome 3"/>
</dbReference>
<reference evidence="4" key="1">
    <citation type="submission" date="2025-08" db="UniProtKB">
        <authorList>
            <consortium name="RefSeq"/>
        </authorList>
    </citation>
    <scope>IDENTIFICATION</scope>
</reference>
<feature type="region of interest" description="Disordered" evidence="1">
    <location>
        <begin position="1"/>
        <end position="26"/>
    </location>
</feature>
<evidence type="ECO:0008006" key="5">
    <source>
        <dbReference type="Google" id="ProtNLM"/>
    </source>
</evidence>
<accession>A0AB39ZRA5</accession>
<evidence type="ECO:0000256" key="2">
    <source>
        <dbReference type="SAM" id="Phobius"/>
    </source>
</evidence>
<name>A0AB39ZRA5_DROSZ</name>
<keyword evidence="2" id="KW-1133">Transmembrane helix</keyword>
<evidence type="ECO:0000256" key="1">
    <source>
        <dbReference type="SAM" id="MobiDB-lite"/>
    </source>
</evidence>
<dbReference type="AlphaFoldDB" id="A0AB39ZRA5"/>
<gene>
    <name evidence="4" type="primary">LOC108018419</name>
</gene>
<keyword evidence="3" id="KW-1185">Reference proteome</keyword>
<feature type="transmembrane region" description="Helical" evidence="2">
    <location>
        <begin position="40"/>
        <end position="57"/>
    </location>
</feature>
<organism evidence="3 4">
    <name type="scientific">Drosophila suzukii</name>
    <name type="common">Spotted-wing drosophila fruit fly</name>
    <dbReference type="NCBI Taxonomy" id="28584"/>
    <lineage>
        <taxon>Eukaryota</taxon>
        <taxon>Metazoa</taxon>
        <taxon>Ecdysozoa</taxon>
        <taxon>Arthropoda</taxon>
        <taxon>Hexapoda</taxon>
        <taxon>Insecta</taxon>
        <taxon>Pterygota</taxon>
        <taxon>Neoptera</taxon>
        <taxon>Endopterygota</taxon>
        <taxon>Diptera</taxon>
        <taxon>Brachycera</taxon>
        <taxon>Muscomorpha</taxon>
        <taxon>Ephydroidea</taxon>
        <taxon>Drosophilidae</taxon>
        <taxon>Drosophila</taxon>
        <taxon>Sophophora</taxon>
    </lineage>
</organism>
<dbReference type="GeneID" id="108018419"/>
<keyword evidence="2" id="KW-0472">Membrane</keyword>
<keyword evidence="2" id="KW-0812">Transmembrane</keyword>
<protein>
    <recommendedName>
        <fullName evidence="5">Chitin-binding type-2 domain-containing protein</fullName>
    </recommendedName>
</protein>